<dbReference type="Gene3D" id="2.120.10.30">
    <property type="entry name" value="TolB, C-terminal domain"/>
    <property type="match status" value="1"/>
</dbReference>
<proteinExistence type="predicted"/>
<dbReference type="InterPro" id="IPR011041">
    <property type="entry name" value="Quinoprot_gluc/sorb_DH_b-prop"/>
</dbReference>
<keyword evidence="2" id="KW-0560">Oxidoreductase</keyword>
<dbReference type="SUPFAM" id="SSF50952">
    <property type="entry name" value="Soluble quinoprotein glucose dehydrogenase"/>
    <property type="match status" value="1"/>
</dbReference>
<dbReference type="InterPro" id="IPR011042">
    <property type="entry name" value="6-blade_b-propeller_TolB-like"/>
</dbReference>
<evidence type="ECO:0000313" key="3">
    <source>
        <dbReference type="Proteomes" id="UP000319342"/>
    </source>
</evidence>
<reference evidence="2 3" key="1">
    <citation type="submission" date="2019-02" db="EMBL/GenBank/DDBJ databases">
        <title>Deep-cultivation of Planctomycetes and their phenomic and genomic characterization uncovers novel biology.</title>
        <authorList>
            <person name="Wiegand S."/>
            <person name="Jogler M."/>
            <person name="Boedeker C."/>
            <person name="Pinto D."/>
            <person name="Vollmers J."/>
            <person name="Rivas-Marin E."/>
            <person name="Kohn T."/>
            <person name="Peeters S.H."/>
            <person name="Heuer A."/>
            <person name="Rast P."/>
            <person name="Oberbeckmann S."/>
            <person name="Bunk B."/>
            <person name="Jeske O."/>
            <person name="Meyerdierks A."/>
            <person name="Storesund J.E."/>
            <person name="Kallscheuer N."/>
            <person name="Luecker S."/>
            <person name="Lage O.M."/>
            <person name="Pohl T."/>
            <person name="Merkel B.J."/>
            <person name="Hornburger P."/>
            <person name="Mueller R.-W."/>
            <person name="Bruemmer F."/>
            <person name="Labrenz M."/>
            <person name="Spormann A.M."/>
            <person name="Op den Camp H."/>
            <person name="Overmann J."/>
            <person name="Amann R."/>
            <person name="Jetten M.S.M."/>
            <person name="Mascher T."/>
            <person name="Medema M.H."/>
            <person name="Devos D.P."/>
            <person name="Kaster A.-K."/>
            <person name="Ovreas L."/>
            <person name="Rohde M."/>
            <person name="Galperin M.Y."/>
            <person name="Jogler C."/>
        </authorList>
    </citation>
    <scope>NUCLEOTIDE SEQUENCE [LARGE SCALE GENOMIC DNA]</scope>
    <source>
        <strain evidence="2 3">Pla163</strain>
    </source>
</reference>
<feature type="domain" description="Glucose/Sorbosone dehydrogenase" evidence="1">
    <location>
        <begin position="38"/>
        <end position="356"/>
    </location>
</feature>
<evidence type="ECO:0000313" key="2">
    <source>
        <dbReference type="EMBL" id="QDU84834.1"/>
    </source>
</evidence>
<protein>
    <submittedName>
        <fullName evidence="2">Soluble aldose sugar dehydrogenase YliI</fullName>
        <ecNumber evidence="2">1.1.5.-</ecNumber>
    </submittedName>
</protein>
<dbReference type="EMBL" id="CP036290">
    <property type="protein sequence ID" value="QDU84834.1"/>
    <property type="molecule type" value="Genomic_DNA"/>
</dbReference>
<organism evidence="2 3">
    <name type="scientific">Rohdeia mirabilis</name>
    <dbReference type="NCBI Taxonomy" id="2528008"/>
    <lineage>
        <taxon>Bacteria</taxon>
        <taxon>Pseudomonadati</taxon>
        <taxon>Planctomycetota</taxon>
        <taxon>Planctomycetia</taxon>
        <taxon>Planctomycetia incertae sedis</taxon>
        <taxon>Rohdeia</taxon>
    </lineage>
</organism>
<gene>
    <name evidence="2" type="primary">yliI_2</name>
    <name evidence="2" type="ORF">Pla163_19500</name>
</gene>
<dbReference type="GO" id="GO:0016491">
    <property type="term" value="F:oxidoreductase activity"/>
    <property type="evidence" value="ECO:0007669"/>
    <property type="project" value="UniProtKB-KW"/>
</dbReference>
<dbReference type="Pfam" id="PF07995">
    <property type="entry name" value="GSDH"/>
    <property type="match status" value="1"/>
</dbReference>
<sequence length="533" mass="56566">MYEKASLPTAVCAALLFVAPDARGQLPVRLEFEVGGLQNPTDVTAPVGDSRLFVTEQLAGRVRIVDANGTLLPTAYLQLGSDFVAGGERGLLGLAFDPNYATNGHLFVTYTDSQGRLVLSRFTRSVTNRNQADTASEVVLLRLDQPFLVHKGADLDFGPDGYLYMTVGDGGGSGDGTCRPQELDTLLGKVLRLDVAPIDATGSYGIPPDNPLIGIPGALPEILHGGLRNPWRFGIDPLSGDLWIGDVGESKWEEINWADADERLVNFGWKIMEGPDCFNSPGCNGSNYLPCGSPLLRQPLSAYTHIDGCAVIGGQVYRGTDIPALQGTYLYADFCSSKIWAVRGFEGQLVSFEELTGQLQASASYSSPTSIGRDGFGELVMATIGGSLYRFVPEPNSPTPIHPLSGDVDAVSITSGGVQTLELDGGADRGGSFFFMSGTASGVHPGLPIDGTLVPIELDVYTFQLLDPTAGNVVTPIFGVLNGLGRSQVLFDLPAGVVDPGLAGLTLHHVFLAFGRDFAFEFCSNAESVRLDP</sequence>
<dbReference type="Proteomes" id="UP000319342">
    <property type="component" value="Chromosome"/>
</dbReference>
<evidence type="ECO:0000259" key="1">
    <source>
        <dbReference type="Pfam" id="PF07995"/>
    </source>
</evidence>
<dbReference type="PANTHER" id="PTHR19328">
    <property type="entry name" value="HEDGEHOG-INTERACTING PROTEIN"/>
    <property type="match status" value="1"/>
</dbReference>
<name>A0A518D030_9BACT</name>
<dbReference type="PANTHER" id="PTHR19328:SF75">
    <property type="entry name" value="ALDOSE SUGAR DEHYDROGENASE YLII"/>
    <property type="match status" value="1"/>
</dbReference>
<accession>A0A518D030</accession>
<dbReference type="EC" id="1.1.5.-" evidence="2"/>
<dbReference type="InterPro" id="IPR012938">
    <property type="entry name" value="Glc/Sorbosone_DH"/>
</dbReference>
<keyword evidence="3" id="KW-1185">Reference proteome</keyword>
<dbReference type="AlphaFoldDB" id="A0A518D030"/>
<dbReference type="RefSeq" id="WP_419185752.1">
    <property type="nucleotide sequence ID" value="NZ_CP036290.1"/>
</dbReference>